<dbReference type="GO" id="GO:0003677">
    <property type="term" value="F:DNA binding"/>
    <property type="evidence" value="ECO:0007669"/>
    <property type="project" value="UniProtKB-KW"/>
</dbReference>
<evidence type="ECO:0000256" key="1">
    <source>
        <dbReference type="ARBA" id="ARBA00004123"/>
    </source>
</evidence>
<name>A0A9W4N047_9EURO</name>
<dbReference type="Proteomes" id="UP001152649">
    <property type="component" value="Unassembled WGS sequence"/>
</dbReference>
<keyword evidence="2" id="KW-0805">Transcription regulation</keyword>
<evidence type="ECO:0000256" key="6">
    <source>
        <dbReference type="SAM" id="MobiDB-lite"/>
    </source>
</evidence>
<dbReference type="Pfam" id="PF00172">
    <property type="entry name" value="Zn_clus"/>
    <property type="match status" value="1"/>
</dbReference>
<dbReference type="InterPro" id="IPR001138">
    <property type="entry name" value="Zn2Cys6_DnaBD"/>
</dbReference>
<comment type="caution">
    <text evidence="8">The sequence shown here is derived from an EMBL/GenBank/DDBJ whole genome shotgun (WGS) entry which is preliminary data.</text>
</comment>
<dbReference type="SUPFAM" id="SSF57701">
    <property type="entry name" value="Zn2/Cys6 DNA-binding domain"/>
    <property type="match status" value="1"/>
</dbReference>
<evidence type="ECO:0000313" key="9">
    <source>
        <dbReference type="Proteomes" id="UP001152649"/>
    </source>
</evidence>
<organism evidence="8 9">
    <name type="scientific">Penicillium salamii</name>
    <dbReference type="NCBI Taxonomy" id="1612424"/>
    <lineage>
        <taxon>Eukaryota</taxon>
        <taxon>Fungi</taxon>
        <taxon>Dikarya</taxon>
        <taxon>Ascomycota</taxon>
        <taxon>Pezizomycotina</taxon>
        <taxon>Eurotiomycetes</taxon>
        <taxon>Eurotiomycetidae</taxon>
        <taxon>Eurotiales</taxon>
        <taxon>Aspergillaceae</taxon>
        <taxon>Penicillium</taxon>
    </lineage>
</organism>
<dbReference type="OrthoDB" id="4326264at2759"/>
<keyword evidence="5" id="KW-0539">Nucleus</keyword>
<evidence type="ECO:0000313" key="8">
    <source>
        <dbReference type="EMBL" id="CAG8240076.1"/>
    </source>
</evidence>
<feature type="domain" description="Zn(2)-C6 fungal-type" evidence="7">
    <location>
        <begin position="19"/>
        <end position="51"/>
    </location>
</feature>
<dbReference type="GO" id="GO:0005634">
    <property type="term" value="C:nucleus"/>
    <property type="evidence" value="ECO:0007669"/>
    <property type="project" value="UniProtKB-SubCell"/>
</dbReference>
<dbReference type="PANTHER" id="PTHR31001">
    <property type="entry name" value="UNCHARACTERIZED TRANSCRIPTIONAL REGULATORY PROTEIN"/>
    <property type="match status" value="1"/>
</dbReference>
<reference evidence="8" key="1">
    <citation type="submission" date="2021-07" db="EMBL/GenBank/DDBJ databases">
        <authorList>
            <person name="Branca A.L. A."/>
        </authorList>
    </citation>
    <scope>NUCLEOTIDE SEQUENCE</scope>
</reference>
<dbReference type="AlphaFoldDB" id="A0A9W4N047"/>
<proteinExistence type="predicted"/>
<protein>
    <recommendedName>
        <fullName evidence="7">Zn(2)-C6 fungal-type domain-containing protein</fullName>
    </recommendedName>
</protein>
<keyword evidence="9" id="KW-1185">Reference proteome</keyword>
<evidence type="ECO:0000256" key="4">
    <source>
        <dbReference type="ARBA" id="ARBA00023163"/>
    </source>
</evidence>
<feature type="region of interest" description="Disordered" evidence="6">
    <location>
        <begin position="56"/>
        <end position="83"/>
    </location>
</feature>
<evidence type="ECO:0000256" key="5">
    <source>
        <dbReference type="ARBA" id="ARBA00023242"/>
    </source>
</evidence>
<evidence type="ECO:0000256" key="2">
    <source>
        <dbReference type="ARBA" id="ARBA00023015"/>
    </source>
</evidence>
<keyword evidence="4" id="KW-0804">Transcription</keyword>
<dbReference type="EMBL" id="CAJVPG010000018">
    <property type="protein sequence ID" value="CAG8240076.1"/>
    <property type="molecule type" value="Genomic_DNA"/>
</dbReference>
<sequence>MAYRFPIITFDSSATPLRSCRPCYNSKTRCNREVPHCQTCLKRGKSSLCVYETRTPDQKRALPEPQPKRQKQEQEGEYDDNHIPWKTFETQSEQYLHHETSTTEEMQHTIEPTNEEHIKHMTQMHSEQGNLAPHEASLKSIAAANAEKASISQPKYVENTFEWPRSTSVPQPTELYAQMIPPTSLPPRPNFDLNISRRHICGPHTTHQLLLVMSYLFISSMLPMDVGALWKVICRRDCEWEESFVLQRSQLQGWLISVRNVLTKSDGLHTVTLEDISLQTRYILFILGQNTSPHSSFLAECFQSEYPPFRPFGVRASIALICHVFEGIRADELEGYETKEIWTRDQVFLSTMASRLKESPLFGAEVSMHHLQSMILSLQMAFQCEEIRVSSMKIRTLRIESHLEVLGYYRRAFLAFNPMLLPKVLASLKEANILTNLLGHYQLTNMERNLDRSK</sequence>
<comment type="subcellular location">
    <subcellularLocation>
        <location evidence="1">Nucleus</location>
    </subcellularLocation>
</comment>
<dbReference type="PANTHER" id="PTHR31001:SF49">
    <property type="entry name" value="ZN(II)2CYS6 TRANSCRIPTION FACTOR (EUROFUNG)"/>
    <property type="match status" value="1"/>
</dbReference>
<evidence type="ECO:0000259" key="7">
    <source>
        <dbReference type="PROSITE" id="PS50048"/>
    </source>
</evidence>
<dbReference type="CDD" id="cd00067">
    <property type="entry name" value="GAL4"/>
    <property type="match status" value="1"/>
</dbReference>
<accession>A0A9W4N047</accession>
<dbReference type="PROSITE" id="PS50048">
    <property type="entry name" value="ZN2_CY6_FUNGAL_2"/>
    <property type="match status" value="1"/>
</dbReference>
<dbReference type="InterPro" id="IPR050613">
    <property type="entry name" value="Sec_Metabolite_Reg"/>
</dbReference>
<dbReference type="GO" id="GO:0000981">
    <property type="term" value="F:DNA-binding transcription factor activity, RNA polymerase II-specific"/>
    <property type="evidence" value="ECO:0007669"/>
    <property type="project" value="InterPro"/>
</dbReference>
<gene>
    <name evidence="8" type="ORF">PSALAMII_LOCUS480</name>
</gene>
<dbReference type="GO" id="GO:0008270">
    <property type="term" value="F:zinc ion binding"/>
    <property type="evidence" value="ECO:0007669"/>
    <property type="project" value="InterPro"/>
</dbReference>
<keyword evidence="3" id="KW-0238">DNA-binding</keyword>
<dbReference type="Gene3D" id="4.10.240.10">
    <property type="entry name" value="Zn(2)-C6 fungal-type DNA-binding domain"/>
    <property type="match status" value="1"/>
</dbReference>
<evidence type="ECO:0000256" key="3">
    <source>
        <dbReference type="ARBA" id="ARBA00023125"/>
    </source>
</evidence>
<dbReference type="InterPro" id="IPR036864">
    <property type="entry name" value="Zn2-C6_fun-type_DNA-bd_sf"/>
</dbReference>
<dbReference type="SMART" id="SM00066">
    <property type="entry name" value="GAL4"/>
    <property type="match status" value="1"/>
</dbReference>